<organism evidence="1 2">
    <name type="scientific">Lysinibacillus odysseyi 34hs-1 = NBRC 100172</name>
    <dbReference type="NCBI Taxonomy" id="1220589"/>
    <lineage>
        <taxon>Bacteria</taxon>
        <taxon>Bacillati</taxon>
        <taxon>Bacillota</taxon>
        <taxon>Bacilli</taxon>
        <taxon>Bacillales</taxon>
        <taxon>Bacillaceae</taxon>
        <taxon>Lysinibacillus</taxon>
    </lineage>
</organism>
<sequence>MKEYAVYKGDELLGIGTAEELAEKFNVRPQTIRFWSAPSYQKRGTGERGGYKIAILLEDDEDDE</sequence>
<proteinExistence type="predicted"/>
<dbReference type="EMBL" id="JPVP01000024">
    <property type="protein sequence ID" value="KGR89418.1"/>
    <property type="molecule type" value="Genomic_DNA"/>
</dbReference>
<evidence type="ECO:0000313" key="1">
    <source>
        <dbReference type="EMBL" id="KGR89418.1"/>
    </source>
</evidence>
<reference evidence="1 2" key="1">
    <citation type="submission" date="2014-02" db="EMBL/GenBank/DDBJ databases">
        <title>Draft genome sequence of Lysinibacillus odysseyi NBRC 100172.</title>
        <authorList>
            <person name="Zhang F."/>
            <person name="Wang G."/>
            <person name="Zhang L."/>
        </authorList>
    </citation>
    <scope>NUCLEOTIDE SEQUENCE [LARGE SCALE GENOMIC DNA]</scope>
    <source>
        <strain evidence="1 2">NBRC 100172</strain>
    </source>
</reference>
<dbReference type="AlphaFoldDB" id="A0A0A3J2L1"/>
<accession>A0A0A3J2L1</accession>
<dbReference type="STRING" id="1220589.CD32_00350"/>
<protein>
    <submittedName>
        <fullName evidence="1">Uncharacterized protein</fullName>
    </submittedName>
</protein>
<dbReference type="RefSeq" id="WP_036150127.1">
    <property type="nucleotide sequence ID" value="NZ_AVCX01000032.1"/>
</dbReference>
<evidence type="ECO:0000313" key="2">
    <source>
        <dbReference type="Proteomes" id="UP000030437"/>
    </source>
</evidence>
<name>A0A0A3J2L1_9BACI</name>
<comment type="caution">
    <text evidence="1">The sequence shown here is derived from an EMBL/GenBank/DDBJ whole genome shotgun (WGS) entry which is preliminary data.</text>
</comment>
<gene>
    <name evidence="1" type="ORF">CD32_00350</name>
</gene>
<dbReference type="eggNOG" id="ENOG5033EGH">
    <property type="taxonomic scope" value="Bacteria"/>
</dbReference>
<keyword evidence="2" id="KW-1185">Reference proteome</keyword>
<dbReference type="Proteomes" id="UP000030437">
    <property type="component" value="Unassembled WGS sequence"/>
</dbReference>
<dbReference type="OrthoDB" id="2156961at2"/>